<proteinExistence type="predicted"/>
<feature type="transmembrane region" description="Helical" evidence="1">
    <location>
        <begin position="6"/>
        <end position="23"/>
    </location>
</feature>
<comment type="caution">
    <text evidence="2">The sequence shown here is derived from an EMBL/GenBank/DDBJ whole genome shotgun (WGS) entry which is preliminary data.</text>
</comment>
<keyword evidence="1" id="KW-1133">Transmembrane helix</keyword>
<evidence type="ECO:0000256" key="1">
    <source>
        <dbReference type="SAM" id="Phobius"/>
    </source>
</evidence>
<dbReference type="EMBL" id="JACBJI010000003">
    <property type="protein sequence ID" value="NYA71111.1"/>
    <property type="molecule type" value="Genomic_DNA"/>
</dbReference>
<sequence>MQANWIIIAIVIAAAIALIFFLNKQNHKDQKDYEEYLNNQSRPKDEKDIDDGL</sequence>
<dbReference type="AlphaFoldDB" id="A0A7Y8Y1Z1"/>
<name>A0A7Y8Y1Z1_9FLAO</name>
<gene>
    <name evidence="2" type="ORF">HZF10_09285</name>
</gene>
<protein>
    <submittedName>
        <fullName evidence="2">Uncharacterized protein</fullName>
    </submittedName>
</protein>
<reference evidence="2 3" key="1">
    <citation type="submission" date="2020-07" db="EMBL/GenBank/DDBJ databases">
        <authorList>
            <person name="Sun Q."/>
        </authorList>
    </citation>
    <scope>NUCLEOTIDE SEQUENCE [LARGE SCALE GENOMIC DNA]</scope>
    <source>
        <strain evidence="2 3">MAH-1</strain>
    </source>
</reference>
<dbReference type="RefSeq" id="WP_176005918.1">
    <property type="nucleotide sequence ID" value="NZ_JABWMI010000010.1"/>
</dbReference>
<evidence type="ECO:0000313" key="3">
    <source>
        <dbReference type="Proteomes" id="UP000535020"/>
    </source>
</evidence>
<keyword evidence="1" id="KW-0472">Membrane</keyword>
<keyword evidence="1" id="KW-0812">Transmembrane</keyword>
<accession>A0A7Y8Y1Z1</accession>
<evidence type="ECO:0000313" key="2">
    <source>
        <dbReference type="EMBL" id="NYA71111.1"/>
    </source>
</evidence>
<organism evidence="2 3">
    <name type="scientific">Flavobacterium agri</name>
    <dbReference type="NCBI Taxonomy" id="2743471"/>
    <lineage>
        <taxon>Bacteria</taxon>
        <taxon>Pseudomonadati</taxon>
        <taxon>Bacteroidota</taxon>
        <taxon>Flavobacteriia</taxon>
        <taxon>Flavobacteriales</taxon>
        <taxon>Flavobacteriaceae</taxon>
        <taxon>Flavobacterium</taxon>
    </lineage>
</organism>
<keyword evidence="3" id="KW-1185">Reference proteome</keyword>
<dbReference type="Proteomes" id="UP000535020">
    <property type="component" value="Unassembled WGS sequence"/>
</dbReference>